<feature type="compositionally biased region" description="Pro residues" evidence="3">
    <location>
        <begin position="155"/>
        <end position="177"/>
    </location>
</feature>
<keyword evidence="1 2" id="KW-0193">Cuticle</keyword>
<gene>
    <name evidence="4" type="ORF">CEXT_132531</name>
</gene>
<name>A0AAV4Y9B9_CAEEX</name>
<evidence type="ECO:0000256" key="1">
    <source>
        <dbReference type="ARBA" id="ARBA00022460"/>
    </source>
</evidence>
<proteinExistence type="predicted"/>
<dbReference type="GO" id="GO:0008010">
    <property type="term" value="F:structural constituent of chitin-based larval cuticle"/>
    <property type="evidence" value="ECO:0007669"/>
    <property type="project" value="TreeGrafter"/>
</dbReference>
<dbReference type="PANTHER" id="PTHR10380:SF173">
    <property type="entry name" value="CUTICULAR PROTEIN 47EF, ISOFORM C-RELATED"/>
    <property type="match status" value="1"/>
</dbReference>
<dbReference type="InterPro" id="IPR050468">
    <property type="entry name" value="Cuticle_Struct_Prot"/>
</dbReference>
<comment type="caution">
    <text evidence="4">The sequence shown here is derived from an EMBL/GenBank/DDBJ whole genome shotgun (WGS) entry which is preliminary data.</text>
</comment>
<dbReference type="GO" id="GO:0062129">
    <property type="term" value="C:chitin-based extracellular matrix"/>
    <property type="evidence" value="ECO:0007669"/>
    <property type="project" value="TreeGrafter"/>
</dbReference>
<evidence type="ECO:0000256" key="3">
    <source>
        <dbReference type="SAM" id="MobiDB-lite"/>
    </source>
</evidence>
<evidence type="ECO:0000256" key="2">
    <source>
        <dbReference type="PROSITE-ProRule" id="PRU00497"/>
    </source>
</evidence>
<dbReference type="AlphaFoldDB" id="A0AAV4Y9B9"/>
<sequence length="262" mass="28434">MAILNTFTDLVSLPNLIIIGSCSWFIPQPPCILASVQRSRYLEVRFPEKPCSVLKIQTLSPSSSLPSQQSTPTSSLEDTAIWSTQGVSTSSRIQDAYGNNAFGYTIKDGLGATNSRSEVGDAHGNRKGSYTIADIDGRARRVDYVADGHEIQGPPSRPTSPEPPPAPRPQPSSPAPTPDPLWWCYRTRAALGLELLLDLVTEQVLGWSCLLMVAPLDWDMADSKQLHMTTIIKLSAQIEIPNMPLPTAASLSSSVDLTFKNS</sequence>
<evidence type="ECO:0000313" key="5">
    <source>
        <dbReference type="Proteomes" id="UP001054945"/>
    </source>
</evidence>
<dbReference type="Pfam" id="PF00379">
    <property type="entry name" value="Chitin_bind_4"/>
    <property type="match status" value="1"/>
</dbReference>
<dbReference type="PROSITE" id="PS51155">
    <property type="entry name" value="CHIT_BIND_RR_2"/>
    <property type="match status" value="1"/>
</dbReference>
<organism evidence="4 5">
    <name type="scientific">Caerostris extrusa</name>
    <name type="common">Bark spider</name>
    <name type="synonym">Caerostris bankana</name>
    <dbReference type="NCBI Taxonomy" id="172846"/>
    <lineage>
        <taxon>Eukaryota</taxon>
        <taxon>Metazoa</taxon>
        <taxon>Ecdysozoa</taxon>
        <taxon>Arthropoda</taxon>
        <taxon>Chelicerata</taxon>
        <taxon>Arachnida</taxon>
        <taxon>Araneae</taxon>
        <taxon>Araneomorphae</taxon>
        <taxon>Entelegynae</taxon>
        <taxon>Araneoidea</taxon>
        <taxon>Araneidae</taxon>
        <taxon>Caerostris</taxon>
    </lineage>
</organism>
<evidence type="ECO:0000313" key="4">
    <source>
        <dbReference type="EMBL" id="GIZ02785.1"/>
    </source>
</evidence>
<accession>A0AAV4Y9B9</accession>
<dbReference type="Proteomes" id="UP001054945">
    <property type="component" value="Unassembled WGS sequence"/>
</dbReference>
<protein>
    <submittedName>
        <fullName evidence="4">Uncharacterized protein</fullName>
    </submittedName>
</protein>
<keyword evidence="5" id="KW-1185">Reference proteome</keyword>
<dbReference type="PANTHER" id="PTHR10380">
    <property type="entry name" value="CUTICLE PROTEIN"/>
    <property type="match status" value="1"/>
</dbReference>
<reference evidence="4 5" key="1">
    <citation type="submission" date="2021-06" db="EMBL/GenBank/DDBJ databases">
        <title>Caerostris extrusa draft genome.</title>
        <authorList>
            <person name="Kono N."/>
            <person name="Arakawa K."/>
        </authorList>
    </citation>
    <scope>NUCLEOTIDE SEQUENCE [LARGE SCALE GENOMIC DNA]</scope>
</reference>
<dbReference type="InterPro" id="IPR000618">
    <property type="entry name" value="Insect_cuticle"/>
</dbReference>
<dbReference type="EMBL" id="BPLR01018860">
    <property type="protein sequence ID" value="GIZ02785.1"/>
    <property type="molecule type" value="Genomic_DNA"/>
</dbReference>
<feature type="region of interest" description="Disordered" evidence="3">
    <location>
        <begin position="148"/>
        <end position="177"/>
    </location>
</feature>